<protein>
    <submittedName>
        <fullName evidence="2">HNH endonuclease</fullName>
    </submittedName>
</protein>
<feature type="domain" description="HNH nuclease" evidence="1">
    <location>
        <begin position="194"/>
        <end position="243"/>
    </location>
</feature>
<dbReference type="Proteomes" id="UP000612352">
    <property type="component" value="Unassembled WGS sequence"/>
</dbReference>
<proteinExistence type="predicted"/>
<dbReference type="GO" id="GO:0004519">
    <property type="term" value="F:endonuclease activity"/>
    <property type="evidence" value="ECO:0007669"/>
    <property type="project" value="UniProtKB-KW"/>
</dbReference>
<keyword evidence="3" id="KW-1185">Reference proteome</keyword>
<gene>
    <name evidence="2" type="ORF">I8D64_04145</name>
</gene>
<evidence type="ECO:0000313" key="3">
    <source>
        <dbReference type="Proteomes" id="UP000612352"/>
    </source>
</evidence>
<keyword evidence="2" id="KW-0540">Nuclease</keyword>
<keyword evidence="2" id="KW-0255">Endonuclease</keyword>
<evidence type="ECO:0000313" key="2">
    <source>
        <dbReference type="EMBL" id="MBK0330588.1"/>
    </source>
</evidence>
<name>A0ABS1B7F6_9MICO</name>
<dbReference type="Pfam" id="PF13391">
    <property type="entry name" value="HNH_2"/>
    <property type="match status" value="1"/>
</dbReference>
<dbReference type="EMBL" id="JAEDAJ010000001">
    <property type="protein sequence ID" value="MBK0330588.1"/>
    <property type="molecule type" value="Genomic_DNA"/>
</dbReference>
<reference evidence="2 3" key="1">
    <citation type="submission" date="2020-12" db="EMBL/GenBank/DDBJ databases">
        <title>Brachybacterium sp. MASK1Z-5, whole genome shotgun sequence.</title>
        <authorList>
            <person name="Tuo L."/>
        </authorList>
    </citation>
    <scope>NUCLEOTIDE SEQUENCE [LARGE SCALE GENOMIC DNA]</scope>
    <source>
        <strain evidence="2 3">MASK1Z-5</strain>
    </source>
</reference>
<accession>A0ABS1B7F6</accession>
<organism evidence="2 3">
    <name type="scientific">Brachybacterium halotolerans</name>
    <dbReference type="NCBI Taxonomy" id="2795215"/>
    <lineage>
        <taxon>Bacteria</taxon>
        <taxon>Bacillati</taxon>
        <taxon>Actinomycetota</taxon>
        <taxon>Actinomycetes</taxon>
        <taxon>Micrococcales</taxon>
        <taxon>Dermabacteraceae</taxon>
        <taxon>Brachybacterium</taxon>
    </lineage>
</organism>
<dbReference type="InterPro" id="IPR003615">
    <property type="entry name" value="HNH_nuc"/>
</dbReference>
<sequence length="319" mass="36510">MRTREEDAALRRKAMAWLAARTNDGLDAIWHEDLKDFEFQGVRRPLKDRQLGIYKPKDLDAALSISTVFRREGDDRPYDDAPGADGLLRYKWQGDDPEKFTNRGLRRAMELQLPLIWFWGVAPGWYKPIFPVFLVAEEPDHQQFVVATDPIQNFEASGMGREEVFRRYALRMTQQRLHQPVFRSMVMRAYETRCAVCKLRHSVLLDAAHIVEDRAENGVAAVRNGLALCKIHHAAYDAGILGVTPELRVEIRQDILDEIDGPVLEHGLKGLHNEPLRALPRRRSDKPDPDLLAQHYQKFISADGPWSRVDAAWIGGVSE</sequence>
<keyword evidence="2" id="KW-0378">Hydrolase</keyword>
<comment type="caution">
    <text evidence="2">The sequence shown here is derived from an EMBL/GenBank/DDBJ whole genome shotgun (WGS) entry which is preliminary data.</text>
</comment>
<evidence type="ECO:0000259" key="1">
    <source>
        <dbReference type="Pfam" id="PF13391"/>
    </source>
</evidence>
<dbReference type="RefSeq" id="WP_200501186.1">
    <property type="nucleotide sequence ID" value="NZ_JAEDAJ010000001.1"/>
</dbReference>